<dbReference type="InterPro" id="IPR056935">
    <property type="entry name" value="Rv0428c-like_C"/>
</dbReference>
<feature type="domain" description="N-acetyltransferase" evidence="3">
    <location>
        <begin position="142"/>
        <end position="275"/>
    </location>
</feature>
<keyword evidence="1 4" id="KW-0808">Transferase</keyword>
<evidence type="ECO:0000256" key="2">
    <source>
        <dbReference type="ARBA" id="ARBA00023315"/>
    </source>
</evidence>
<protein>
    <submittedName>
        <fullName evidence="4">GNAT family N-acetyltransferase</fullName>
        <ecNumber evidence="4">2.3.1.-</ecNumber>
    </submittedName>
</protein>
<dbReference type="GO" id="GO:0016746">
    <property type="term" value="F:acyltransferase activity"/>
    <property type="evidence" value="ECO:0007669"/>
    <property type="project" value="UniProtKB-KW"/>
</dbReference>
<comment type="caution">
    <text evidence="4">The sequence shown here is derived from an EMBL/GenBank/DDBJ whole genome shotgun (WGS) entry which is preliminary data.</text>
</comment>
<dbReference type="EC" id="2.3.1.-" evidence="4"/>
<dbReference type="Pfam" id="PF24553">
    <property type="entry name" value="Rv0428c_C"/>
    <property type="match status" value="1"/>
</dbReference>
<evidence type="ECO:0000313" key="5">
    <source>
        <dbReference type="Proteomes" id="UP001589870"/>
    </source>
</evidence>
<proteinExistence type="predicted"/>
<name>A0ABV6U0G9_9ACTN</name>
<dbReference type="RefSeq" id="WP_394299727.1">
    <property type="nucleotide sequence ID" value="NZ_JBHMQT010000005.1"/>
</dbReference>
<dbReference type="InterPro" id="IPR000182">
    <property type="entry name" value="GNAT_dom"/>
</dbReference>
<accession>A0ABV6U0G9</accession>
<evidence type="ECO:0000313" key="4">
    <source>
        <dbReference type="EMBL" id="MFC0861487.1"/>
    </source>
</evidence>
<dbReference type="PANTHER" id="PTHR43420">
    <property type="entry name" value="ACETYLTRANSFERASE"/>
    <property type="match status" value="1"/>
</dbReference>
<evidence type="ECO:0000259" key="3">
    <source>
        <dbReference type="PROSITE" id="PS51186"/>
    </source>
</evidence>
<dbReference type="Gene3D" id="3.40.630.30">
    <property type="match status" value="1"/>
</dbReference>
<sequence length="275" mass="29621">MDQDSGLFDRLVDEAWPAPGRVTADGWIYRHAGGVTKRANSVLPPADSVDSARADLAGAVERAEKFYAGLGLRCVFSIGVPSIGVPSIGVPSIGVPSIGVPSIGPGAATGLDAELDSRGYRMVDPTLIMTAPLPRDAVPDGEVAAEPSERWLRTWWRVDGGRHRDDEETPAMEWARRIMTGVPAGYAHQEGDTGAGVGRGVVQGQWLGVYCMAVEPRARRRGLGRSVLRTLFAWGRERGAERAYLAVTEPNVGARALYEREGFTVAGRYHYRVAP</sequence>
<reference evidence="4 5" key="1">
    <citation type="submission" date="2024-09" db="EMBL/GenBank/DDBJ databases">
        <authorList>
            <person name="Sun Q."/>
            <person name="Mori K."/>
        </authorList>
    </citation>
    <scope>NUCLEOTIDE SEQUENCE [LARGE SCALE GENOMIC DNA]</scope>
    <source>
        <strain evidence="4 5">TBRC 1851</strain>
    </source>
</reference>
<keyword evidence="5" id="KW-1185">Reference proteome</keyword>
<dbReference type="InterPro" id="IPR016181">
    <property type="entry name" value="Acyl_CoA_acyltransferase"/>
</dbReference>
<dbReference type="EMBL" id="JBHMQT010000005">
    <property type="protein sequence ID" value="MFC0861487.1"/>
    <property type="molecule type" value="Genomic_DNA"/>
</dbReference>
<dbReference type="SUPFAM" id="SSF55729">
    <property type="entry name" value="Acyl-CoA N-acyltransferases (Nat)"/>
    <property type="match status" value="1"/>
</dbReference>
<dbReference type="PROSITE" id="PS51186">
    <property type="entry name" value="GNAT"/>
    <property type="match status" value="1"/>
</dbReference>
<dbReference type="CDD" id="cd04301">
    <property type="entry name" value="NAT_SF"/>
    <property type="match status" value="1"/>
</dbReference>
<keyword evidence="2 4" id="KW-0012">Acyltransferase</keyword>
<dbReference type="Proteomes" id="UP001589870">
    <property type="component" value="Unassembled WGS sequence"/>
</dbReference>
<organism evidence="4 5">
    <name type="scientific">Sphaerimonospora cavernae</name>
    <dbReference type="NCBI Taxonomy" id="1740611"/>
    <lineage>
        <taxon>Bacteria</taxon>
        <taxon>Bacillati</taxon>
        <taxon>Actinomycetota</taxon>
        <taxon>Actinomycetes</taxon>
        <taxon>Streptosporangiales</taxon>
        <taxon>Streptosporangiaceae</taxon>
        <taxon>Sphaerimonospora</taxon>
    </lineage>
</organism>
<gene>
    <name evidence="4" type="ORF">ACFHYQ_04160</name>
</gene>
<dbReference type="PANTHER" id="PTHR43420:SF44">
    <property type="entry name" value="ACETYLTRANSFERASE YPEA"/>
    <property type="match status" value="1"/>
</dbReference>
<evidence type="ECO:0000256" key="1">
    <source>
        <dbReference type="ARBA" id="ARBA00022679"/>
    </source>
</evidence>
<dbReference type="InterPro" id="IPR050680">
    <property type="entry name" value="YpeA/RimI_acetyltransf"/>
</dbReference>